<dbReference type="Pfam" id="PF07690">
    <property type="entry name" value="MFS_1"/>
    <property type="match status" value="1"/>
</dbReference>
<dbReference type="PANTHER" id="PTHR23502:SF22">
    <property type="entry name" value="MAJOR FACILITATOR SUPERFAMILY (MFS) PROFILE DOMAIN-CONTAINING PROTEIN"/>
    <property type="match status" value="1"/>
</dbReference>
<evidence type="ECO:0000259" key="6">
    <source>
        <dbReference type="PROSITE" id="PS50850"/>
    </source>
</evidence>
<keyword evidence="4 5" id="KW-0472">Membrane</keyword>
<dbReference type="InterPro" id="IPR011701">
    <property type="entry name" value="MFS"/>
</dbReference>
<feature type="transmembrane region" description="Helical" evidence="5">
    <location>
        <begin position="474"/>
        <end position="494"/>
    </location>
</feature>
<dbReference type="EMBL" id="SSOP01000060">
    <property type="protein sequence ID" value="KAB5592572.1"/>
    <property type="molecule type" value="Genomic_DNA"/>
</dbReference>
<sequence>MGGNEHRHDFEAKPSDEYVEDKHLNFRIEAIRRLHDGQDHGGDHRLVVDIKEAEREYGVQVASALKTTEDGSCILWPQPRDDPNDPLNWSSFKKSYTLAIISLATVIPDFTSSIGIASLFPLSEQFNTTVEHVNNLTSNWSIFLLGPGGVLAVILISSFGRLPVLFWSQILGLGFLIGCTVAPTLSVFAVTRCLQSFFSTAPQVVGLYYIKDIFFWHQEARKVNIWTFSFVVSPFLGPFLFGFLVERQTWRWAYGIGYSGVVLILIMLFLEETMYDRKYYPAPSPPTKGLRYRIETLIGITGVKMYKYRLPILKAMWRPVETLLDPRIFLASIFMGVTFGWTIGINVTLVIFMQTPPPLGYGMNSDQSSAMYLTPIVAALLGELAGHWLNDIIAKRYIKRHHGIFNPEARLIMPYIGSFWATVGLITLGATLQNLLSVAGVIFGWGMLVFGVMQIVTSVYAYCSDLLPDRQGEISAILNWARVLGGFAVAYYQVPWAERAGTLQVFGVEAAIVVGITALIIPVLQFVAPRFEKKSNAEHKG</sequence>
<keyword evidence="3 5" id="KW-1133">Transmembrane helix</keyword>
<comment type="subcellular location">
    <subcellularLocation>
        <location evidence="1">Membrane</location>
        <topology evidence="1">Multi-pass membrane protein</topology>
    </subcellularLocation>
</comment>
<proteinExistence type="predicted"/>
<keyword evidence="8" id="KW-1185">Reference proteome</keyword>
<organism evidence="7 8">
    <name type="scientific">Ceratobasidium theobromae</name>
    <dbReference type="NCBI Taxonomy" id="1582974"/>
    <lineage>
        <taxon>Eukaryota</taxon>
        <taxon>Fungi</taxon>
        <taxon>Dikarya</taxon>
        <taxon>Basidiomycota</taxon>
        <taxon>Agaricomycotina</taxon>
        <taxon>Agaricomycetes</taxon>
        <taxon>Cantharellales</taxon>
        <taxon>Ceratobasidiaceae</taxon>
        <taxon>Ceratobasidium</taxon>
    </lineage>
</organism>
<dbReference type="PROSITE" id="PS50850">
    <property type="entry name" value="MFS"/>
    <property type="match status" value="1"/>
</dbReference>
<feature type="transmembrane region" description="Helical" evidence="5">
    <location>
        <begin position="411"/>
        <end position="432"/>
    </location>
</feature>
<evidence type="ECO:0000256" key="4">
    <source>
        <dbReference type="ARBA" id="ARBA00023136"/>
    </source>
</evidence>
<dbReference type="PANTHER" id="PTHR23502">
    <property type="entry name" value="MAJOR FACILITATOR SUPERFAMILY"/>
    <property type="match status" value="1"/>
</dbReference>
<evidence type="ECO:0000313" key="7">
    <source>
        <dbReference type="EMBL" id="KAB5592572.1"/>
    </source>
</evidence>
<dbReference type="AlphaFoldDB" id="A0A5N5QLC1"/>
<feature type="transmembrane region" description="Helical" evidence="5">
    <location>
        <begin position="252"/>
        <end position="270"/>
    </location>
</feature>
<dbReference type="GO" id="GO:0022857">
    <property type="term" value="F:transmembrane transporter activity"/>
    <property type="evidence" value="ECO:0007669"/>
    <property type="project" value="InterPro"/>
</dbReference>
<feature type="transmembrane region" description="Helical" evidence="5">
    <location>
        <begin position="171"/>
        <end position="190"/>
    </location>
</feature>
<feature type="transmembrane region" description="Helical" evidence="5">
    <location>
        <begin position="438"/>
        <end position="462"/>
    </location>
</feature>
<comment type="caution">
    <text evidence="7">The sequence shown here is derived from an EMBL/GenBank/DDBJ whole genome shotgun (WGS) entry which is preliminary data.</text>
</comment>
<evidence type="ECO:0000313" key="8">
    <source>
        <dbReference type="Proteomes" id="UP000383932"/>
    </source>
</evidence>
<feature type="domain" description="Major facilitator superfamily (MFS) profile" evidence="6">
    <location>
        <begin position="97"/>
        <end position="533"/>
    </location>
</feature>
<dbReference type="GO" id="GO:0005886">
    <property type="term" value="C:plasma membrane"/>
    <property type="evidence" value="ECO:0007669"/>
    <property type="project" value="TreeGrafter"/>
</dbReference>
<feature type="transmembrane region" description="Helical" evidence="5">
    <location>
        <begin position="96"/>
        <end position="120"/>
    </location>
</feature>
<feature type="transmembrane region" description="Helical" evidence="5">
    <location>
        <begin position="328"/>
        <end position="352"/>
    </location>
</feature>
<evidence type="ECO:0000256" key="5">
    <source>
        <dbReference type="SAM" id="Phobius"/>
    </source>
</evidence>
<protein>
    <submittedName>
        <fullName evidence="7">MFS general substrate transporter</fullName>
    </submittedName>
</protein>
<feature type="transmembrane region" description="Helical" evidence="5">
    <location>
        <begin position="290"/>
        <end position="307"/>
    </location>
</feature>
<feature type="transmembrane region" description="Helical" evidence="5">
    <location>
        <begin position="140"/>
        <end position="159"/>
    </location>
</feature>
<evidence type="ECO:0000256" key="3">
    <source>
        <dbReference type="ARBA" id="ARBA00022989"/>
    </source>
</evidence>
<feature type="transmembrane region" description="Helical" evidence="5">
    <location>
        <begin position="225"/>
        <end position="245"/>
    </location>
</feature>
<dbReference type="Proteomes" id="UP000383932">
    <property type="component" value="Unassembled WGS sequence"/>
</dbReference>
<feature type="transmembrane region" description="Helical" evidence="5">
    <location>
        <begin position="506"/>
        <end position="528"/>
    </location>
</feature>
<name>A0A5N5QLC1_9AGAM</name>
<dbReference type="Gene3D" id="1.20.1250.20">
    <property type="entry name" value="MFS general substrate transporter like domains"/>
    <property type="match status" value="1"/>
</dbReference>
<feature type="transmembrane region" description="Helical" evidence="5">
    <location>
        <begin position="372"/>
        <end position="390"/>
    </location>
</feature>
<reference evidence="7 8" key="1">
    <citation type="journal article" date="2019" name="Fungal Biol. Biotechnol.">
        <title>Draft genome sequence of fastidious pathogen Ceratobasidium theobromae, which causes vascular-streak dieback in Theobroma cacao.</title>
        <authorList>
            <person name="Ali S.S."/>
            <person name="Asman A."/>
            <person name="Shao J."/>
            <person name="Firmansyah A.P."/>
            <person name="Susilo A.W."/>
            <person name="Rosmana A."/>
            <person name="McMahon P."/>
            <person name="Junaid M."/>
            <person name="Guest D."/>
            <person name="Kheng T.Y."/>
            <person name="Meinhardt L.W."/>
            <person name="Bailey B.A."/>
        </authorList>
    </citation>
    <scope>NUCLEOTIDE SEQUENCE [LARGE SCALE GENOMIC DNA]</scope>
    <source>
        <strain evidence="7 8">CT2</strain>
    </source>
</reference>
<evidence type="ECO:0000256" key="1">
    <source>
        <dbReference type="ARBA" id="ARBA00004141"/>
    </source>
</evidence>
<keyword evidence="2 5" id="KW-0812">Transmembrane</keyword>
<accession>A0A5N5QLC1</accession>
<dbReference type="InterPro" id="IPR020846">
    <property type="entry name" value="MFS_dom"/>
</dbReference>
<dbReference type="SUPFAM" id="SSF103473">
    <property type="entry name" value="MFS general substrate transporter"/>
    <property type="match status" value="1"/>
</dbReference>
<dbReference type="OrthoDB" id="2533084at2759"/>
<gene>
    <name evidence="7" type="ORF">CTheo_3967</name>
</gene>
<dbReference type="InterPro" id="IPR036259">
    <property type="entry name" value="MFS_trans_sf"/>
</dbReference>
<evidence type="ECO:0000256" key="2">
    <source>
        <dbReference type="ARBA" id="ARBA00022692"/>
    </source>
</evidence>